<dbReference type="GO" id="GO:0016787">
    <property type="term" value="F:hydrolase activity"/>
    <property type="evidence" value="ECO:0007669"/>
    <property type="project" value="UniProtKB-KW"/>
</dbReference>
<dbReference type="InterPro" id="IPR000639">
    <property type="entry name" value="Epox_hydrolase-like"/>
</dbReference>
<evidence type="ECO:0000313" key="4">
    <source>
        <dbReference type="EMBL" id="BDP43678.1"/>
    </source>
</evidence>
<sequence>MLSTLSRQALTLGLLLGLSSTGAQQAAPTPAELLAARGRTCTGTFDAATRTDAAFNATFRHECAVVRDVRMHYVVGGRGPALVLLHGWPQTWYEWKAIMPALAQNHTVIAVDLPGLGDSVGSPPSYEKRVLAQYVRDLISGVLGQRQIDLVGHDLGAGVAYQYAAQFPGEVRRLAYLDYYLPGRGTEVAQLNFPHFIFHRQEVVPEMLTRGREREYLGHFYPEVAGRPDAISEEEVDEFARTYSQPDKMKGGFELYRTLDEDERDNLAVAGTPLPMPVLVSSASIWPEGSVAATMRPVTRDLRAVTVPNSGHWLAEENPEFVTRALLDFFSEVGGRR</sequence>
<reference evidence="4" key="1">
    <citation type="submission" date="2022-07" db="EMBL/GenBank/DDBJ databases">
        <title>Complete Genome Sequence of the Radioresistant Bacterium Deinococcus aetherius ST0316, Isolated from the Air Dust collected in Lower Stratosphere above Japan.</title>
        <authorList>
            <person name="Satoh K."/>
            <person name="Hagiwara K."/>
            <person name="Katsumata K."/>
            <person name="Kubo A."/>
            <person name="Yokobori S."/>
            <person name="Yamagishi A."/>
            <person name="Oono Y."/>
            <person name="Narumi I."/>
        </authorList>
    </citation>
    <scope>NUCLEOTIDE SEQUENCE</scope>
    <source>
        <strain evidence="4">ST0316</strain>
        <plasmid evidence="4">pDAETH-1</plasmid>
    </source>
</reference>
<organism evidence="4 5">
    <name type="scientific">Deinococcus aetherius</name>
    <dbReference type="NCBI Taxonomy" id="200252"/>
    <lineage>
        <taxon>Bacteria</taxon>
        <taxon>Thermotogati</taxon>
        <taxon>Deinococcota</taxon>
        <taxon>Deinococci</taxon>
        <taxon>Deinococcales</taxon>
        <taxon>Deinococcaceae</taxon>
        <taxon>Deinococcus</taxon>
    </lineage>
</organism>
<proteinExistence type="predicted"/>
<evidence type="ECO:0000256" key="2">
    <source>
        <dbReference type="SAM" id="SignalP"/>
    </source>
</evidence>
<dbReference type="Pfam" id="PF12697">
    <property type="entry name" value="Abhydrolase_6"/>
    <property type="match status" value="1"/>
</dbReference>
<dbReference type="PANTHER" id="PTHR43329">
    <property type="entry name" value="EPOXIDE HYDROLASE"/>
    <property type="match status" value="1"/>
</dbReference>
<dbReference type="PRINTS" id="PR00412">
    <property type="entry name" value="EPOXHYDRLASE"/>
</dbReference>
<feature type="domain" description="AB hydrolase-1" evidence="3">
    <location>
        <begin position="82"/>
        <end position="324"/>
    </location>
</feature>
<keyword evidence="2" id="KW-0732">Signal</keyword>
<dbReference type="SUPFAM" id="SSF53474">
    <property type="entry name" value="alpha/beta-Hydrolases"/>
    <property type="match status" value="1"/>
</dbReference>
<evidence type="ECO:0000313" key="5">
    <source>
        <dbReference type="Proteomes" id="UP001064971"/>
    </source>
</evidence>
<dbReference type="Gene3D" id="3.40.50.1820">
    <property type="entry name" value="alpha/beta hydrolase"/>
    <property type="match status" value="1"/>
</dbReference>
<dbReference type="EMBL" id="AP026561">
    <property type="protein sequence ID" value="BDP43678.1"/>
    <property type="molecule type" value="Genomic_DNA"/>
</dbReference>
<dbReference type="Proteomes" id="UP001064971">
    <property type="component" value="Plasmid pDAETH-1"/>
</dbReference>
<keyword evidence="5" id="KW-1185">Reference proteome</keyword>
<accession>A0ABN6RK53</accession>
<feature type="signal peptide" evidence="2">
    <location>
        <begin position="1"/>
        <end position="26"/>
    </location>
</feature>
<dbReference type="InterPro" id="IPR029058">
    <property type="entry name" value="AB_hydrolase_fold"/>
</dbReference>
<dbReference type="RefSeq" id="WP_264777540.1">
    <property type="nucleotide sequence ID" value="NZ_AP026561.1"/>
</dbReference>
<keyword evidence="4" id="KW-0614">Plasmid</keyword>
<keyword evidence="1 4" id="KW-0378">Hydrolase</keyword>
<dbReference type="PRINTS" id="PR00111">
    <property type="entry name" value="ABHYDROLASE"/>
</dbReference>
<geneLocation type="plasmid" evidence="4 5">
    <name>pDAETH-1</name>
</geneLocation>
<gene>
    <name evidence="4" type="ORF">DAETH_36470</name>
</gene>
<evidence type="ECO:0000259" key="3">
    <source>
        <dbReference type="Pfam" id="PF12697"/>
    </source>
</evidence>
<evidence type="ECO:0000256" key="1">
    <source>
        <dbReference type="ARBA" id="ARBA00022801"/>
    </source>
</evidence>
<feature type="chain" id="PRO_5045199573" evidence="2">
    <location>
        <begin position="27"/>
        <end position="337"/>
    </location>
</feature>
<dbReference type="InterPro" id="IPR000073">
    <property type="entry name" value="AB_hydrolase_1"/>
</dbReference>
<protein>
    <submittedName>
        <fullName evidence="4">Epoxide hydrolase</fullName>
    </submittedName>
</protein>
<name>A0ABN6RK53_9DEIO</name>